<accession>A0A834HJS7</accession>
<dbReference type="AlphaFoldDB" id="A0A834HJS7"/>
<protein>
    <submittedName>
        <fullName evidence="1">Uncharacterized protein</fullName>
    </submittedName>
</protein>
<keyword evidence="2" id="KW-1185">Reference proteome</keyword>
<dbReference type="Proteomes" id="UP000626092">
    <property type="component" value="Unassembled WGS sequence"/>
</dbReference>
<dbReference type="Gene3D" id="3.30.300.20">
    <property type="match status" value="1"/>
</dbReference>
<dbReference type="OrthoDB" id="1800661at2759"/>
<evidence type="ECO:0000313" key="2">
    <source>
        <dbReference type="Proteomes" id="UP000626092"/>
    </source>
</evidence>
<dbReference type="EMBL" id="WJXA01000001">
    <property type="protein sequence ID" value="KAF7152334.1"/>
    <property type="molecule type" value="Genomic_DNA"/>
</dbReference>
<gene>
    <name evidence="1" type="ORF">RHSIM_Rhsim01G0252000</name>
</gene>
<reference evidence="1" key="1">
    <citation type="submission" date="2019-11" db="EMBL/GenBank/DDBJ databases">
        <authorList>
            <person name="Liu Y."/>
            <person name="Hou J."/>
            <person name="Li T.-Q."/>
            <person name="Guan C.-H."/>
            <person name="Wu X."/>
            <person name="Wu H.-Z."/>
            <person name="Ling F."/>
            <person name="Zhang R."/>
            <person name="Shi X.-G."/>
            <person name="Ren J.-P."/>
            <person name="Chen E.-F."/>
            <person name="Sun J.-M."/>
        </authorList>
    </citation>
    <scope>NUCLEOTIDE SEQUENCE</scope>
    <source>
        <strain evidence="1">Adult_tree_wgs_1</strain>
        <tissue evidence="1">Leaves</tissue>
    </source>
</reference>
<proteinExistence type="predicted"/>
<evidence type="ECO:0000313" key="1">
    <source>
        <dbReference type="EMBL" id="KAF7152334.1"/>
    </source>
</evidence>
<sequence>MAVKLRQHQISGGGGSSPAAAAAKSSLLQLQLLFQPRGVAGGFPRTNLSLQTHLLHKKLVFKGVAPDLEKDMYQAVKDALEFMEANATRDSGISAVTSSGPHVAPNGNCYLMGRVCRWLLGRMVEIWQVQFVADGVFFAELNDMLTREVAEGRVTPMQIKITIRATRYQNILGDYSAIDRI</sequence>
<organism evidence="1 2">
    <name type="scientific">Rhododendron simsii</name>
    <name type="common">Sims's rhododendron</name>
    <dbReference type="NCBI Taxonomy" id="118357"/>
    <lineage>
        <taxon>Eukaryota</taxon>
        <taxon>Viridiplantae</taxon>
        <taxon>Streptophyta</taxon>
        <taxon>Embryophyta</taxon>
        <taxon>Tracheophyta</taxon>
        <taxon>Spermatophyta</taxon>
        <taxon>Magnoliopsida</taxon>
        <taxon>eudicotyledons</taxon>
        <taxon>Gunneridae</taxon>
        <taxon>Pentapetalae</taxon>
        <taxon>asterids</taxon>
        <taxon>Ericales</taxon>
        <taxon>Ericaceae</taxon>
        <taxon>Ericoideae</taxon>
        <taxon>Rhodoreae</taxon>
        <taxon>Rhododendron</taxon>
    </lineage>
</organism>
<comment type="caution">
    <text evidence="1">The sequence shown here is derived from an EMBL/GenBank/DDBJ whole genome shotgun (WGS) entry which is preliminary data.</text>
</comment>
<name>A0A834HJS7_RHOSS</name>
<dbReference type="InterPro" id="IPR015946">
    <property type="entry name" value="KH_dom-like_a/b"/>
</dbReference>